<dbReference type="Proteomes" id="UP000608530">
    <property type="component" value="Unassembled WGS sequence"/>
</dbReference>
<dbReference type="Pfam" id="PF12802">
    <property type="entry name" value="MarR_2"/>
    <property type="match status" value="1"/>
</dbReference>
<dbReference type="GO" id="GO:0003700">
    <property type="term" value="F:DNA-binding transcription factor activity"/>
    <property type="evidence" value="ECO:0007669"/>
    <property type="project" value="InterPro"/>
</dbReference>
<protein>
    <submittedName>
        <fullName evidence="3">MarR family transcriptional regulator</fullName>
    </submittedName>
</protein>
<dbReference type="SUPFAM" id="SSF46785">
    <property type="entry name" value="Winged helix' DNA-binding domain"/>
    <property type="match status" value="1"/>
</dbReference>
<feature type="domain" description="HTH marR-type" evidence="2">
    <location>
        <begin position="30"/>
        <end position="164"/>
    </location>
</feature>
<feature type="region of interest" description="Disordered" evidence="1">
    <location>
        <begin position="1"/>
        <end position="22"/>
    </location>
</feature>
<organism evidence="3 4">
    <name type="scientific">Leucobacter chromiisoli</name>
    <dbReference type="NCBI Taxonomy" id="2796471"/>
    <lineage>
        <taxon>Bacteria</taxon>
        <taxon>Bacillati</taxon>
        <taxon>Actinomycetota</taxon>
        <taxon>Actinomycetes</taxon>
        <taxon>Micrococcales</taxon>
        <taxon>Microbacteriaceae</taxon>
        <taxon>Leucobacter</taxon>
    </lineage>
</organism>
<accession>A0A934UU66</accession>
<evidence type="ECO:0000313" key="4">
    <source>
        <dbReference type="Proteomes" id="UP000608530"/>
    </source>
</evidence>
<dbReference type="AlphaFoldDB" id="A0A934UU66"/>
<feature type="region of interest" description="Disordered" evidence="1">
    <location>
        <begin position="164"/>
        <end position="184"/>
    </location>
</feature>
<evidence type="ECO:0000259" key="2">
    <source>
        <dbReference type="PROSITE" id="PS50995"/>
    </source>
</evidence>
<dbReference type="GO" id="GO:0006950">
    <property type="term" value="P:response to stress"/>
    <property type="evidence" value="ECO:0007669"/>
    <property type="project" value="TreeGrafter"/>
</dbReference>
<dbReference type="PANTHER" id="PTHR33164">
    <property type="entry name" value="TRANSCRIPTIONAL REGULATOR, MARR FAMILY"/>
    <property type="match status" value="1"/>
</dbReference>
<name>A0A934UU66_9MICO</name>
<comment type="caution">
    <text evidence="3">The sequence shown here is derived from an EMBL/GenBank/DDBJ whole genome shotgun (WGS) entry which is preliminary data.</text>
</comment>
<dbReference type="EMBL" id="JAEHOH010000001">
    <property type="protein sequence ID" value="MBK0417647.1"/>
    <property type="molecule type" value="Genomic_DNA"/>
</dbReference>
<dbReference type="InterPro" id="IPR036390">
    <property type="entry name" value="WH_DNA-bd_sf"/>
</dbReference>
<dbReference type="InterPro" id="IPR011991">
    <property type="entry name" value="ArsR-like_HTH"/>
</dbReference>
<sequence length="184" mass="20195">MHAHEARGSAVDGDEAAAPSAGIAPEEEAISDIIAEFSQVFAFARTRWTRYAEEVHPDLRGVGMMVLQTIRRRGPITATELSHLLDMDKAVVSRQVAKLRQLDLIDAEPSAEDRRVVLLTTSTAAQGTLDGLHAQTAHAYHERFEGWSVEDLEALRAALRRFNRSAGSGPEGPATRCAREQEPR</sequence>
<evidence type="ECO:0000313" key="3">
    <source>
        <dbReference type="EMBL" id="MBK0417647.1"/>
    </source>
</evidence>
<proteinExistence type="predicted"/>
<evidence type="ECO:0000256" key="1">
    <source>
        <dbReference type="SAM" id="MobiDB-lite"/>
    </source>
</evidence>
<gene>
    <name evidence="3" type="ORF">JD276_01170</name>
</gene>
<dbReference type="InterPro" id="IPR039422">
    <property type="entry name" value="MarR/SlyA-like"/>
</dbReference>
<dbReference type="CDD" id="cd00090">
    <property type="entry name" value="HTH_ARSR"/>
    <property type="match status" value="1"/>
</dbReference>
<dbReference type="PROSITE" id="PS50995">
    <property type="entry name" value="HTH_MARR_2"/>
    <property type="match status" value="1"/>
</dbReference>
<dbReference type="RefSeq" id="WP_200112918.1">
    <property type="nucleotide sequence ID" value="NZ_JAEHOH010000001.1"/>
</dbReference>
<dbReference type="SMART" id="SM00347">
    <property type="entry name" value="HTH_MARR"/>
    <property type="match status" value="1"/>
</dbReference>
<dbReference type="PANTHER" id="PTHR33164:SF57">
    <property type="entry name" value="MARR-FAMILY TRANSCRIPTIONAL REGULATOR"/>
    <property type="match status" value="1"/>
</dbReference>
<reference evidence="3" key="1">
    <citation type="submission" date="2020-12" db="EMBL/GenBank/DDBJ databases">
        <title>Leucobacter sp. CAS1, isolated from Chromium sludge.</title>
        <authorList>
            <person name="Xu Z."/>
        </authorList>
    </citation>
    <scope>NUCLEOTIDE SEQUENCE</scope>
    <source>
        <strain evidence="3">CSA1</strain>
    </source>
</reference>
<keyword evidence="4" id="KW-1185">Reference proteome</keyword>
<dbReference type="InterPro" id="IPR000835">
    <property type="entry name" value="HTH_MarR-typ"/>
</dbReference>
<dbReference type="InterPro" id="IPR036388">
    <property type="entry name" value="WH-like_DNA-bd_sf"/>
</dbReference>
<dbReference type="Gene3D" id="1.10.10.10">
    <property type="entry name" value="Winged helix-like DNA-binding domain superfamily/Winged helix DNA-binding domain"/>
    <property type="match status" value="1"/>
</dbReference>